<evidence type="ECO:0000313" key="2">
    <source>
        <dbReference type="EMBL" id="QCB92479.1"/>
    </source>
</evidence>
<organism evidence="2 3">
    <name type="scientific">Cellulomonas shaoxiangyii</name>
    <dbReference type="NCBI Taxonomy" id="2566013"/>
    <lineage>
        <taxon>Bacteria</taxon>
        <taxon>Bacillati</taxon>
        <taxon>Actinomycetota</taxon>
        <taxon>Actinomycetes</taxon>
        <taxon>Micrococcales</taxon>
        <taxon>Cellulomonadaceae</taxon>
        <taxon>Cellulomonas</taxon>
    </lineage>
</organism>
<feature type="transmembrane region" description="Helical" evidence="1">
    <location>
        <begin position="134"/>
        <end position="154"/>
    </location>
</feature>
<gene>
    <name evidence="2" type="ORF">E5225_01825</name>
</gene>
<dbReference type="KEGG" id="celz:E5225_01825"/>
<keyword evidence="3" id="KW-1185">Reference proteome</keyword>
<keyword evidence="1" id="KW-0472">Membrane</keyword>
<dbReference type="RefSeq" id="WP_135973411.1">
    <property type="nucleotide sequence ID" value="NZ_CP039291.1"/>
</dbReference>
<evidence type="ECO:0008006" key="4">
    <source>
        <dbReference type="Google" id="ProtNLM"/>
    </source>
</evidence>
<feature type="transmembrane region" description="Helical" evidence="1">
    <location>
        <begin position="79"/>
        <end position="101"/>
    </location>
</feature>
<protein>
    <recommendedName>
        <fullName evidence="4">PH domain-containing protein</fullName>
    </recommendedName>
</protein>
<dbReference type="AlphaFoldDB" id="A0A4P7SEC1"/>
<reference evidence="2 3" key="1">
    <citation type="submission" date="2019-04" db="EMBL/GenBank/DDBJ databases">
        <title>Isolation and identification of Cellulomonas shaoxiangyii sp. Nov. isolated from feces of the Tibetan antelopes (Pantholops hodgsonii) in the Qinghai-Tibet plateau of China.</title>
        <authorList>
            <person name="Tian Z."/>
        </authorList>
    </citation>
    <scope>NUCLEOTIDE SEQUENCE [LARGE SCALE GENOMIC DNA]</scope>
    <source>
        <strain evidence="2 3">Z28</strain>
    </source>
</reference>
<keyword evidence="1" id="KW-1133">Transmembrane helix</keyword>
<dbReference type="Proteomes" id="UP000296469">
    <property type="component" value="Chromosome"/>
</dbReference>
<name>A0A4P7SEC1_9CELL</name>
<accession>A0A4P7SEC1</accession>
<proteinExistence type="predicted"/>
<dbReference type="EMBL" id="CP039291">
    <property type="protein sequence ID" value="QCB92479.1"/>
    <property type="molecule type" value="Genomic_DNA"/>
</dbReference>
<keyword evidence="1" id="KW-0812">Transmembrane</keyword>
<feature type="transmembrane region" description="Helical" evidence="1">
    <location>
        <begin position="48"/>
        <end position="73"/>
    </location>
</feature>
<evidence type="ECO:0000313" key="3">
    <source>
        <dbReference type="Proteomes" id="UP000296469"/>
    </source>
</evidence>
<feature type="transmembrane region" description="Helical" evidence="1">
    <location>
        <begin position="160"/>
        <end position="178"/>
    </location>
</feature>
<evidence type="ECO:0000256" key="1">
    <source>
        <dbReference type="SAM" id="Phobius"/>
    </source>
</evidence>
<sequence length="301" mass="31939">MRWAGHDPRNPLAGRGDDDLRRVRLPLGTVPQLAAFVADGRRPAGTGLLWLLTLTNVLLGAALAAGAAAALAAGEGAGWAAGVVAGTAWVGVGVGFGVLHLRRTPPADGARVEVARVQGWPAVVLRLDGTLPRYHAVGATGVAVALVAVATAAGRSGGALLLWLLALPVAACVPDLWVRVRRGGRLVLTREGVHLHGPDGAGSLVWDDVARVRLADTGRHVELVVEGHPDAPSWTWRRRRGLFPRAPRTPRLAVPLPLLDVRPSALLRSLDRWARDPGARAELDDDRGRRRLVEDGPYDPW</sequence>